<evidence type="ECO:0000313" key="3">
    <source>
        <dbReference type="EMBL" id="KAL3418697.1"/>
    </source>
</evidence>
<sequence>MDNSSFRMGPAVEHVAILQEMYYALGILSVSGVPTLPISYSAFFNLLRILKDWMALPEPIEEGWLRVLERCLWIKFLDPFQFYASYNDGFELLLHRFPPPRIQASYAQQRGSRGSWLLTTYQLASFYPHQDHHLPTFGPAPPRPWRPVTPPVFPPLAAALPIRDRLLPESARVDADAEADVGGRAEADVGGRADSDTDPDADPDVDMNEPDAGAS</sequence>
<keyword evidence="4" id="KW-1185">Reference proteome</keyword>
<keyword evidence="2" id="KW-1133">Transmembrane helix</keyword>
<feature type="region of interest" description="Disordered" evidence="1">
    <location>
        <begin position="171"/>
        <end position="215"/>
    </location>
</feature>
<gene>
    <name evidence="3" type="ORF">PVAG01_10413</name>
</gene>
<name>A0ABR4P5V1_9HELO</name>
<keyword evidence="2" id="KW-0472">Membrane</keyword>
<organism evidence="3 4">
    <name type="scientific">Phlyctema vagabunda</name>
    <dbReference type="NCBI Taxonomy" id="108571"/>
    <lineage>
        <taxon>Eukaryota</taxon>
        <taxon>Fungi</taxon>
        <taxon>Dikarya</taxon>
        <taxon>Ascomycota</taxon>
        <taxon>Pezizomycotina</taxon>
        <taxon>Leotiomycetes</taxon>
        <taxon>Helotiales</taxon>
        <taxon>Dermateaceae</taxon>
        <taxon>Phlyctema</taxon>
    </lineage>
</organism>
<accession>A0ABR4P5V1</accession>
<dbReference type="Proteomes" id="UP001629113">
    <property type="component" value="Unassembled WGS sequence"/>
</dbReference>
<protein>
    <submittedName>
        <fullName evidence="3">Uncharacterized protein</fullName>
    </submittedName>
</protein>
<evidence type="ECO:0000256" key="1">
    <source>
        <dbReference type="SAM" id="MobiDB-lite"/>
    </source>
</evidence>
<dbReference type="EMBL" id="JBFCZG010000009">
    <property type="protein sequence ID" value="KAL3418697.1"/>
    <property type="molecule type" value="Genomic_DNA"/>
</dbReference>
<keyword evidence="2" id="KW-0812">Transmembrane</keyword>
<feature type="transmembrane region" description="Helical" evidence="2">
    <location>
        <begin position="22"/>
        <end position="47"/>
    </location>
</feature>
<comment type="caution">
    <text evidence="3">The sequence shown here is derived from an EMBL/GenBank/DDBJ whole genome shotgun (WGS) entry which is preliminary data.</text>
</comment>
<proteinExistence type="predicted"/>
<reference evidence="3 4" key="1">
    <citation type="submission" date="2024-06" db="EMBL/GenBank/DDBJ databases">
        <title>Complete genome of Phlyctema vagabunda strain 19-DSS-EL-015.</title>
        <authorList>
            <person name="Fiorenzani C."/>
        </authorList>
    </citation>
    <scope>NUCLEOTIDE SEQUENCE [LARGE SCALE GENOMIC DNA]</scope>
    <source>
        <strain evidence="3 4">19-DSS-EL-015</strain>
    </source>
</reference>
<feature type="compositionally biased region" description="Basic and acidic residues" evidence="1">
    <location>
        <begin position="171"/>
        <end position="195"/>
    </location>
</feature>
<evidence type="ECO:0000313" key="4">
    <source>
        <dbReference type="Proteomes" id="UP001629113"/>
    </source>
</evidence>
<feature type="compositionally biased region" description="Acidic residues" evidence="1">
    <location>
        <begin position="196"/>
        <end position="209"/>
    </location>
</feature>
<evidence type="ECO:0000256" key="2">
    <source>
        <dbReference type="SAM" id="Phobius"/>
    </source>
</evidence>